<dbReference type="PANTHER" id="PTHR21089:SF1">
    <property type="entry name" value="BIFUNCTIONAL 3-DEHYDROQUINATE DEHYDRATASE_SHIKIMATE DEHYDROGENASE, CHLOROPLASTIC"/>
    <property type="match status" value="1"/>
</dbReference>
<sequence length="496" mass="52031">MEIVATFGKLGPGDPKETISHPPAGATLVEVRADLLSPSYPVSELVRASRLPVILTLRSKAEGGQGPEDAASRQAFYREAAACGAAFYDLEAERDVELLGSVIPKEKAILSQHFDHTPADLEERMARLLSVGTRFVKVVPTARSWADVVVVLRLAQALARGSNGHKRGIVFAQGEAGVATRLLTPFLAAPVAYAAWDDGQRLAPGQLSVEELQALVGHLNDRPRRVYGVIGSAAHRSLSPRMHAAAFRALGLPYAFVPLTVTDERELAALLQPAGSGPLDAVGLVAGGFAVTMPWKEKAALLCDVLAPRAKRAGAVNTVLPRPGKVMGDLTDVDGVTRVLLEAGLSLSGARVAVLGSGGAARAALVALQLAGSSLFLVARNAAKAASLAREFGAQVVEPERLSDVQAFINATPAGAEGEEDELLSRLALPAGCVVVDMPYGESPTFLQKLSLERGWDYVSGKEVLLFQGVSQFAAMNGVAPPVQAMASALGLEEEK</sequence>
<dbReference type="InterPro" id="IPR013785">
    <property type="entry name" value="Aldolase_TIM"/>
</dbReference>
<evidence type="ECO:0000256" key="2">
    <source>
        <dbReference type="ARBA" id="ARBA00023002"/>
    </source>
</evidence>
<keyword evidence="3" id="KW-0028">Amino-acid biosynthesis</keyword>
<dbReference type="Pfam" id="PF01487">
    <property type="entry name" value="DHquinase_I"/>
    <property type="match status" value="1"/>
</dbReference>
<dbReference type="Gene3D" id="3.40.50.720">
    <property type="entry name" value="NAD(P)-binding Rossmann-like Domain"/>
    <property type="match status" value="1"/>
</dbReference>
<dbReference type="Gene3D" id="3.40.50.10860">
    <property type="entry name" value="Leucine Dehydrogenase, chain A, domain 1"/>
    <property type="match status" value="1"/>
</dbReference>
<comment type="caution">
    <text evidence="5">The sequence shown here is derived from an EMBL/GenBank/DDBJ whole genome shotgun (WGS) entry which is preliminary data.</text>
</comment>
<keyword evidence="3" id="KW-0057">Aromatic amino acid biosynthesis</keyword>
<dbReference type="InterPro" id="IPR022893">
    <property type="entry name" value="Shikimate_DH_fam"/>
</dbReference>
<dbReference type="RefSeq" id="WP_053335267.1">
    <property type="nucleotide sequence ID" value="NZ_JMFG01000037.1"/>
</dbReference>
<dbReference type="InterPro" id="IPR046346">
    <property type="entry name" value="Aminoacid_DH-like_N_sf"/>
</dbReference>
<dbReference type="SUPFAM" id="SSF51569">
    <property type="entry name" value="Aldolase"/>
    <property type="match status" value="1"/>
</dbReference>
<dbReference type="InterPro" id="IPR001381">
    <property type="entry name" value="DHquinase_I"/>
</dbReference>
<dbReference type="PANTHER" id="PTHR21089">
    <property type="entry name" value="SHIKIMATE DEHYDROGENASE"/>
    <property type="match status" value="1"/>
</dbReference>
<evidence type="ECO:0000313" key="6">
    <source>
        <dbReference type="Proteomes" id="UP000027284"/>
    </source>
</evidence>
<protein>
    <recommendedName>
        <fullName evidence="4">Shikimate dehydrogenase substrate binding N-terminal domain-containing protein</fullName>
    </recommendedName>
</protein>
<reference evidence="5 6" key="1">
    <citation type="submission" date="2014-04" db="EMBL/GenBank/DDBJ databases">
        <title>The Genome Sequence of Thermoanaerobaculum aquaticum MP-01, The First Cultivated Group 23 Acidobacterium.</title>
        <authorList>
            <person name="Stamps B.W."/>
            <person name="Losey N.A."/>
            <person name="Lawson P.A."/>
            <person name="Stevenson B.S."/>
        </authorList>
    </citation>
    <scope>NUCLEOTIDE SEQUENCE [LARGE SCALE GENOMIC DNA]</scope>
    <source>
        <strain evidence="5 6">MP-01</strain>
    </source>
</reference>
<dbReference type="InterPro" id="IPR013708">
    <property type="entry name" value="Shikimate_DH-bd_N"/>
</dbReference>
<dbReference type="SUPFAM" id="SSF53223">
    <property type="entry name" value="Aminoacid dehydrogenase-like, N-terminal domain"/>
    <property type="match status" value="1"/>
</dbReference>
<keyword evidence="2" id="KW-0560">Oxidoreductase</keyword>
<dbReference type="GO" id="GO:0009423">
    <property type="term" value="P:chorismate biosynthetic process"/>
    <property type="evidence" value="ECO:0007669"/>
    <property type="project" value="TreeGrafter"/>
</dbReference>
<evidence type="ECO:0000256" key="1">
    <source>
        <dbReference type="ARBA" id="ARBA00004871"/>
    </source>
</evidence>
<evidence type="ECO:0000259" key="4">
    <source>
        <dbReference type="Pfam" id="PF08501"/>
    </source>
</evidence>
<dbReference type="GO" id="GO:0009073">
    <property type="term" value="P:aromatic amino acid family biosynthetic process"/>
    <property type="evidence" value="ECO:0007669"/>
    <property type="project" value="UniProtKB-KW"/>
</dbReference>
<gene>
    <name evidence="5" type="ORF">EG19_08665</name>
</gene>
<dbReference type="InterPro" id="IPR036291">
    <property type="entry name" value="NAD(P)-bd_dom_sf"/>
</dbReference>
<dbReference type="AlphaFoldDB" id="A0A062XUD4"/>
<dbReference type="Pfam" id="PF08501">
    <property type="entry name" value="Shikimate_dh_N"/>
    <property type="match status" value="1"/>
</dbReference>
<dbReference type="CDD" id="cd01065">
    <property type="entry name" value="NAD_bind_Shikimate_DH"/>
    <property type="match status" value="1"/>
</dbReference>
<name>A0A062XUD4_9BACT</name>
<feature type="domain" description="Shikimate dehydrogenase substrate binding N-terminal" evidence="4">
    <location>
        <begin position="229"/>
        <end position="319"/>
    </location>
</feature>
<dbReference type="EMBL" id="JMFG01000037">
    <property type="protein sequence ID" value="KDA52969.1"/>
    <property type="molecule type" value="Genomic_DNA"/>
</dbReference>
<evidence type="ECO:0000313" key="5">
    <source>
        <dbReference type="EMBL" id="KDA52969.1"/>
    </source>
</evidence>
<dbReference type="CDD" id="cd00502">
    <property type="entry name" value="DHQase_I"/>
    <property type="match status" value="1"/>
</dbReference>
<organism evidence="5 6">
    <name type="scientific">Thermoanaerobaculum aquaticum</name>
    <dbReference type="NCBI Taxonomy" id="1312852"/>
    <lineage>
        <taxon>Bacteria</taxon>
        <taxon>Pseudomonadati</taxon>
        <taxon>Acidobacteriota</taxon>
        <taxon>Thermoanaerobaculia</taxon>
        <taxon>Thermoanaerobaculales</taxon>
        <taxon>Thermoanaerobaculaceae</taxon>
        <taxon>Thermoanaerobaculum</taxon>
    </lineage>
</organism>
<proteinExistence type="predicted"/>
<dbReference type="STRING" id="1312852.EG19_08665"/>
<accession>A0A062XUD4</accession>
<comment type="pathway">
    <text evidence="1">Metabolic intermediate biosynthesis; chorismate biosynthesis; chorismate from D-erythrose 4-phosphate and phosphoenolpyruvate: step 4/7.</text>
</comment>
<dbReference type="Proteomes" id="UP000027284">
    <property type="component" value="Unassembled WGS sequence"/>
</dbReference>
<dbReference type="Gene3D" id="3.20.20.70">
    <property type="entry name" value="Aldolase class I"/>
    <property type="match status" value="1"/>
</dbReference>
<dbReference type="GO" id="GO:0003855">
    <property type="term" value="F:3-dehydroquinate dehydratase activity"/>
    <property type="evidence" value="ECO:0007669"/>
    <property type="project" value="InterPro"/>
</dbReference>
<evidence type="ECO:0000256" key="3">
    <source>
        <dbReference type="ARBA" id="ARBA00023141"/>
    </source>
</evidence>
<dbReference type="GO" id="GO:0004764">
    <property type="term" value="F:shikimate 3-dehydrogenase (NADP+) activity"/>
    <property type="evidence" value="ECO:0007669"/>
    <property type="project" value="InterPro"/>
</dbReference>
<dbReference type="GO" id="GO:0019632">
    <property type="term" value="P:shikimate metabolic process"/>
    <property type="evidence" value="ECO:0007669"/>
    <property type="project" value="TreeGrafter"/>
</dbReference>
<dbReference type="OrthoDB" id="9792692at2"/>
<keyword evidence="6" id="KW-1185">Reference proteome</keyword>
<dbReference type="SUPFAM" id="SSF51735">
    <property type="entry name" value="NAD(P)-binding Rossmann-fold domains"/>
    <property type="match status" value="1"/>
</dbReference>